<protein>
    <submittedName>
        <fullName evidence="2">Uncharacterized protein</fullName>
    </submittedName>
</protein>
<name>A0A8T0DVB8_9TREM</name>
<dbReference type="AlphaFoldDB" id="A0A8T0DVB8"/>
<dbReference type="EMBL" id="JTDF01000287">
    <property type="protein sequence ID" value="KAF8571859.1"/>
    <property type="molecule type" value="Genomic_DNA"/>
</dbReference>
<evidence type="ECO:0000313" key="2">
    <source>
        <dbReference type="EMBL" id="KAF8571859.1"/>
    </source>
</evidence>
<evidence type="ECO:0000256" key="1">
    <source>
        <dbReference type="SAM" id="MobiDB-lite"/>
    </source>
</evidence>
<sequence length="85" mass="9469">MGSKLNYYRYMHSIQPNMESSVNRTFTRSNTAPLGSWQRSLAKSAENLSRSTVNSGRSQSREWVSPAPPVNVSTCAMENENAVQS</sequence>
<feature type="compositionally biased region" description="Polar residues" evidence="1">
    <location>
        <begin position="71"/>
        <end position="85"/>
    </location>
</feature>
<gene>
    <name evidence="2" type="ORF">P879_02984</name>
</gene>
<proteinExistence type="predicted"/>
<dbReference type="Proteomes" id="UP000699462">
    <property type="component" value="Unassembled WGS sequence"/>
</dbReference>
<reference evidence="2 3" key="1">
    <citation type="submission" date="2019-07" db="EMBL/GenBank/DDBJ databases">
        <title>Annotation for the trematode Paragonimus westermani.</title>
        <authorList>
            <person name="Choi Y.-J."/>
        </authorList>
    </citation>
    <scope>NUCLEOTIDE SEQUENCE [LARGE SCALE GENOMIC DNA]</scope>
    <source>
        <strain evidence="2">180907_Pwestermani</strain>
    </source>
</reference>
<keyword evidence="3" id="KW-1185">Reference proteome</keyword>
<comment type="caution">
    <text evidence="2">The sequence shown here is derived from an EMBL/GenBank/DDBJ whole genome shotgun (WGS) entry which is preliminary data.</text>
</comment>
<feature type="region of interest" description="Disordered" evidence="1">
    <location>
        <begin position="48"/>
        <end position="85"/>
    </location>
</feature>
<dbReference type="OrthoDB" id="10464619at2759"/>
<accession>A0A8T0DVB8</accession>
<evidence type="ECO:0000313" key="3">
    <source>
        <dbReference type="Proteomes" id="UP000699462"/>
    </source>
</evidence>
<organism evidence="2 3">
    <name type="scientific">Paragonimus westermani</name>
    <dbReference type="NCBI Taxonomy" id="34504"/>
    <lineage>
        <taxon>Eukaryota</taxon>
        <taxon>Metazoa</taxon>
        <taxon>Spiralia</taxon>
        <taxon>Lophotrochozoa</taxon>
        <taxon>Platyhelminthes</taxon>
        <taxon>Trematoda</taxon>
        <taxon>Digenea</taxon>
        <taxon>Plagiorchiida</taxon>
        <taxon>Troglotremata</taxon>
        <taxon>Troglotrematidae</taxon>
        <taxon>Paragonimus</taxon>
    </lineage>
</organism>
<feature type="compositionally biased region" description="Polar residues" evidence="1">
    <location>
        <begin position="48"/>
        <end position="62"/>
    </location>
</feature>